<dbReference type="Proteomes" id="UP000192247">
    <property type="component" value="Unassembled WGS sequence"/>
</dbReference>
<keyword evidence="1" id="KW-0472">Membrane</keyword>
<accession>A0A1V9XZH3</accession>
<comment type="caution">
    <text evidence="2">The sequence shown here is derived from an EMBL/GenBank/DDBJ whole genome shotgun (WGS) entry which is preliminary data.</text>
</comment>
<sequence>MSRRSSSVSADNSSSRPLRTLYSLGPLLALQMAFLIVVHSSTKVESSAFIKRAQSCFDPIDLALAPVDAENSSIILPLEELEHRRVQTTPAAATSLESDKGLYLPNKTTLSLQNLVPADLVEVKLHGRDLQDTLWSPSA</sequence>
<evidence type="ECO:0000313" key="3">
    <source>
        <dbReference type="Proteomes" id="UP000192247"/>
    </source>
</evidence>
<evidence type="ECO:0000256" key="1">
    <source>
        <dbReference type="SAM" id="Phobius"/>
    </source>
</evidence>
<organism evidence="2 3">
    <name type="scientific">Tropilaelaps mercedesae</name>
    <dbReference type="NCBI Taxonomy" id="418985"/>
    <lineage>
        <taxon>Eukaryota</taxon>
        <taxon>Metazoa</taxon>
        <taxon>Ecdysozoa</taxon>
        <taxon>Arthropoda</taxon>
        <taxon>Chelicerata</taxon>
        <taxon>Arachnida</taxon>
        <taxon>Acari</taxon>
        <taxon>Parasitiformes</taxon>
        <taxon>Mesostigmata</taxon>
        <taxon>Gamasina</taxon>
        <taxon>Dermanyssoidea</taxon>
        <taxon>Laelapidae</taxon>
        <taxon>Tropilaelaps</taxon>
    </lineage>
</organism>
<dbReference type="AlphaFoldDB" id="A0A1V9XZH3"/>
<evidence type="ECO:0000313" key="2">
    <source>
        <dbReference type="EMBL" id="OQR78896.1"/>
    </source>
</evidence>
<feature type="transmembrane region" description="Helical" evidence="1">
    <location>
        <begin position="21"/>
        <end position="39"/>
    </location>
</feature>
<keyword evidence="3" id="KW-1185">Reference proteome</keyword>
<dbReference type="InParanoid" id="A0A1V9XZH3"/>
<gene>
    <name evidence="2" type="ORF">BIW11_02646</name>
</gene>
<dbReference type="EMBL" id="MNPL01001701">
    <property type="protein sequence ID" value="OQR78896.1"/>
    <property type="molecule type" value="Genomic_DNA"/>
</dbReference>
<reference evidence="2 3" key="1">
    <citation type="journal article" date="2017" name="Gigascience">
        <title>Draft genome of the honey bee ectoparasitic mite, Tropilaelaps mercedesae, is shaped by the parasitic life history.</title>
        <authorList>
            <person name="Dong X."/>
            <person name="Armstrong S.D."/>
            <person name="Xia D."/>
            <person name="Makepeace B.L."/>
            <person name="Darby A.C."/>
            <person name="Kadowaki T."/>
        </authorList>
    </citation>
    <scope>NUCLEOTIDE SEQUENCE [LARGE SCALE GENOMIC DNA]</scope>
    <source>
        <strain evidence="2">Wuxi-XJTLU</strain>
    </source>
</reference>
<name>A0A1V9XZH3_9ACAR</name>
<keyword evidence="1" id="KW-1133">Transmembrane helix</keyword>
<proteinExistence type="predicted"/>
<protein>
    <submittedName>
        <fullName evidence="2">Uncharacterized protein</fullName>
    </submittedName>
</protein>
<keyword evidence="1" id="KW-0812">Transmembrane</keyword>